<comment type="caution">
    <text evidence="2">The sequence shown here is derived from an EMBL/GenBank/DDBJ whole genome shotgun (WGS) entry which is preliminary data.</text>
</comment>
<gene>
    <name evidence="2" type="ORF">PVAP13_4NG036301</name>
</gene>
<dbReference type="OrthoDB" id="685487at2759"/>
<organism evidence="2 3">
    <name type="scientific">Panicum virgatum</name>
    <name type="common">Blackwell switchgrass</name>
    <dbReference type="NCBI Taxonomy" id="38727"/>
    <lineage>
        <taxon>Eukaryota</taxon>
        <taxon>Viridiplantae</taxon>
        <taxon>Streptophyta</taxon>
        <taxon>Embryophyta</taxon>
        <taxon>Tracheophyta</taxon>
        <taxon>Spermatophyta</taxon>
        <taxon>Magnoliopsida</taxon>
        <taxon>Liliopsida</taxon>
        <taxon>Poales</taxon>
        <taxon>Poaceae</taxon>
        <taxon>PACMAD clade</taxon>
        <taxon>Panicoideae</taxon>
        <taxon>Panicodae</taxon>
        <taxon>Paniceae</taxon>
        <taxon>Panicinae</taxon>
        <taxon>Panicum</taxon>
        <taxon>Panicum sect. Hiantes</taxon>
    </lineage>
</organism>
<feature type="domain" description="F-box/LRR-repeat protein 15/At3g58940/PEG3-like LRR" evidence="1">
    <location>
        <begin position="109"/>
        <end position="212"/>
    </location>
</feature>
<dbReference type="PANTHER" id="PTHR32141:SF168">
    <property type="entry name" value="OS12G0595200 PROTEIN"/>
    <property type="match status" value="1"/>
</dbReference>
<sequence>MAMVPRGKESRLAEDDHISRLPDAVLGDIVSLLRTKDGGRTQVLASRWRHLWRSAPLNLDLEDLPPFYQGRSIRSAELFGILSSHSGPGRRFSIPRRCFDGDANPAATLDGWLRSPALDNLQELEFHYGLNFQRRGSPMPPPPPPLLASAHRFSSTLRVASFGGCGFLDGNSRDLHLPLLEHLSLMNVRISESSLYALLAARPVLQSLMLTITLKYIWSDQVHDLSTADPFVGFDKWNCSPD</sequence>
<keyword evidence="3" id="KW-1185">Reference proteome</keyword>
<dbReference type="PANTHER" id="PTHR32141">
    <property type="match status" value="1"/>
</dbReference>
<evidence type="ECO:0000313" key="3">
    <source>
        <dbReference type="Proteomes" id="UP000823388"/>
    </source>
</evidence>
<dbReference type="InterPro" id="IPR053781">
    <property type="entry name" value="F-box_AtFBL13-like"/>
</dbReference>
<dbReference type="Proteomes" id="UP000823388">
    <property type="component" value="Chromosome 4N"/>
</dbReference>
<proteinExistence type="predicted"/>
<dbReference type="CDD" id="cd22160">
    <property type="entry name" value="F-box_AtFBL13-like"/>
    <property type="match status" value="1"/>
</dbReference>
<name>A0A8T0SWS8_PANVG</name>
<accession>A0A8T0SWS8</accession>
<reference evidence="2 3" key="1">
    <citation type="submission" date="2020-05" db="EMBL/GenBank/DDBJ databases">
        <title>WGS assembly of Panicum virgatum.</title>
        <authorList>
            <person name="Lovell J.T."/>
            <person name="Jenkins J."/>
            <person name="Shu S."/>
            <person name="Juenger T.E."/>
            <person name="Schmutz J."/>
        </authorList>
    </citation>
    <scope>NUCLEOTIDE SEQUENCE [LARGE SCALE GENOMIC DNA]</scope>
    <source>
        <strain evidence="3">cv. AP13</strain>
    </source>
</reference>
<dbReference type="InterPro" id="IPR055302">
    <property type="entry name" value="F-box_dom-containing"/>
</dbReference>
<protein>
    <recommendedName>
        <fullName evidence="1">F-box/LRR-repeat protein 15/At3g58940/PEG3-like LRR domain-containing protein</fullName>
    </recommendedName>
</protein>
<dbReference type="InterPro" id="IPR055411">
    <property type="entry name" value="LRR_FXL15/At3g58940/PEG3-like"/>
</dbReference>
<dbReference type="Pfam" id="PF24758">
    <property type="entry name" value="LRR_At5g56370"/>
    <property type="match status" value="1"/>
</dbReference>
<evidence type="ECO:0000313" key="2">
    <source>
        <dbReference type="EMBL" id="KAG2604012.1"/>
    </source>
</evidence>
<dbReference type="EMBL" id="CM029044">
    <property type="protein sequence ID" value="KAG2604012.1"/>
    <property type="molecule type" value="Genomic_DNA"/>
</dbReference>
<dbReference type="AlphaFoldDB" id="A0A8T0SWS8"/>
<evidence type="ECO:0000259" key="1">
    <source>
        <dbReference type="Pfam" id="PF24758"/>
    </source>
</evidence>
<dbReference type="SUPFAM" id="SSF81383">
    <property type="entry name" value="F-box domain"/>
    <property type="match status" value="1"/>
</dbReference>
<dbReference type="InterPro" id="IPR036047">
    <property type="entry name" value="F-box-like_dom_sf"/>
</dbReference>